<name>A0A939DBK5_CLOAM</name>
<reference evidence="2" key="1">
    <citation type="submission" date="2021-02" db="EMBL/GenBank/DDBJ databases">
        <title>Abyssanaerobacter marinus gen.nov., sp., nov, anaerobic bacterium isolated from the Onnuri vent field of Indian Ocean and suggestion of Mogibacteriaceae fam. nov., and proposal of reclassification of ambiguous this family's genus member.</title>
        <authorList>
            <person name="Kim Y.J."/>
            <person name="Yang J.-A."/>
        </authorList>
    </citation>
    <scope>NUCLEOTIDE SEQUENCE</scope>
    <source>
        <strain evidence="2">DSM 2634</strain>
    </source>
</reference>
<organism evidence="2 3">
    <name type="scientific">Clostridium aminobutyricum</name>
    <dbReference type="NCBI Taxonomy" id="33953"/>
    <lineage>
        <taxon>Bacteria</taxon>
        <taxon>Bacillati</taxon>
        <taxon>Bacillota</taxon>
        <taxon>Clostridia</taxon>
        <taxon>Eubacteriales</taxon>
        <taxon>Clostridiaceae</taxon>
        <taxon>Clostridium</taxon>
    </lineage>
</organism>
<keyword evidence="1" id="KW-0472">Membrane</keyword>
<accession>A0A939DBK5</accession>
<dbReference type="AlphaFoldDB" id="A0A939DBK5"/>
<evidence type="ECO:0000313" key="2">
    <source>
        <dbReference type="EMBL" id="MBN7774278.1"/>
    </source>
</evidence>
<keyword evidence="3" id="KW-1185">Reference proteome</keyword>
<evidence type="ECO:0000313" key="3">
    <source>
        <dbReference type="Proteomes" id="UP000664545"/>
    </source>
</evidence>
<keyword evidence="1" id="KW-1133">Transmembrane helix</keyword>
<gene>
    <name evidence="2" type="ORF">JYB65_13010</name>
</gene>
<keyword evidence="1" id="KW-0812">Transmembrane</keyword>
<dbReference type="EMBL" id="JAFJZZ010000008">
    <property type="protein sequence ID" value="MBN7774278.1"/>
    <property type="molecule type" value="Genomic_DNA"/>
</dbReference>
<evidence type="ECO:0008006" key="4">
    <source>
        <dbReference type="Google" id="ProtNLM"/>
    </source>
</evidence>
<dbReference type="RefSeq" id="WP_206583121.1">
    <property type="nucleotide sequence ID" value="NZ_JAFJZZ010000008.1"/>
</dbReference>
<sequence length="76" mass="8603">MQKLFDYSDRYIKKLTWKDFALIKLCLCSMGILIGLAIPKKASKPVAVTAGATFIATYIPLMMKFVQLIEKDCAKR</sequence>
<feature type="transmembrane region" description="Helical" evidence="1">
    <location>
        <begin position="21"/>
        <end position="39"/>
    </location>
</feature>
<feature type="transmembrane region" description="Helical" evidence="1">
    <location>
        <begin position="45"/>
        <end position="66"/>
    </location>
</feature>
<protein>
    <recommendedName>
        <fullName evidence="4">Permease of phosphate ABC transporter</fullName>
    </recommendedName>
</protein>
<proteinExistence type="predicted"/>
<dbReference type="Proteomes" id="UP000664545">
    <property type="component" value="Unassembled WGS sequence"/>
</dbReference>
<evidence type="ECO:0000256" key="1">
    <source>
        <dbReference type="SAM" id="Phobius"/>
    </source>
</evidence>
<comment type="caution">
    <text evidence="2">The sequence shown here is derived from an EMBL/GenBank/DDBJ whole genome shotgun (WGS) entry which is preliminary data.</text>
</comment>